<protein>
    <submittedName>
        <fullName evidence="1">Uncharacterized protein</fullName>
    </submittedName>
</protein>
<dbReference type="Proteomes" id="UP000241912">
    <property type="component" value="Unassembled WGS sequence"/>
</dbReference>
<dbReference type="RefSeq" id="WP_106707096.1">
    <property type="nucleotide sequence ID" value="NZ_PXXU01000027.1"/>
</dbReference>
<evidence type="ECO:0000313" key="1">
    <source>
        <dbReference type="EMBL" id="PSJ17095.1"/>
    </source>
</evidence>
<reference evidence="1 2" key="1">
    <citation type="submission" date="2018-03" db="EMBL/GenBank/DDBJ databases">
        <title>Draft genome of Nitrosomonas supralitoralis APG5.</title>
        <authorList>
            <person name="Urakawa H."/>
            <person name="Lopez J.V."/>
        </authorList>
    </citation>
    <scope>NUCLEOTIDE SEQUENCE [LARGE SCALE GENOMIC DNA]</scope>
    <source>
        <strain evidence="1 2">APG5</strain>
    </source>
</reference>
<name>A0A2P7NUI5_9PROT</name>
<evidence type="ECO:0000313" key="2">
    <source>
        <dbReference type="Proteomes" id="UP000241912"/>
    </source>
</evidence>
<proteinExistence type="predicted"/>
<dbReference type="OrthoDB" id="6356376at2"/>
<dbReference type="InterPro" id="IPR045445">
    <property type="entry name" value="DUF6502"/>
</dbReference>
<organism evidence="1 2">
    <name type="scientific">Nitrosomonas supralitoralis</name>
    <dbReference type="NCBI Taxonomy" id="2116706"/>
    <lineage>
        <taxon>Bacteria</taxon>
        <taxon>Pseudomonadati</taxon>
        <taxon>Pseudomonadota</taxon>
        <taxon>Betaproteobacteria</taxon>
        <taxon>Nitrosomonadales</taxon>
        <taxon>Nitrosomonadaceae</taxon>
        <taxon>Nitrosomonas</taxon>
    </lineage>
</organism>
<dbReference type="AlphaFoldDB" id="A0A2P7NUI5"/>
<keyword evidence="2" id="KW-1185">Reference proteome</keyword>
<sequence length="291" mass="33001">MPSIQTPNSTLPPVLITALRRVLRPIIKLMLANGITYPSLLELLKELFVEIADKDFKIDGKSSTDSHLSLLTGVHRKDIKRLRHENHSDAETIPQAISLGARLVSLWTSDTRYLDENNQPKPLPRFIKEGGEISFEKLVANVSCDIRSRVVLDEWLRLGVAHFDDQKRVCLNTSAFVPANGFDEKVYYFGHNLHDHAAAATNNLLGEKQPFIERSVSYDELTFDSVQKLAEKSKHLGMESLLAINKDAMEYEKNDASGSESRYRMTFGIYFYSEPAELEELPKKDNDLTHN</sequence>
<gene>
    <name evidence="1" type="ORF">C7H79_09770</name>
</gene>
<comment type="caution">
    <text evidence="1">The sequence shown here is derived from an EMBL/GenBank/DDBJ whole genome shotgun (WGS) entry which is preliminary data.</text>
</comment>
<accession>A0A2P7NUI5</accession>
<dbReference type="EMBL" id="PXXU01000027">
    <property type="protein sequence ID" value="PSJ17095.1"/>
    <property type="molecule type" value="Genomic_DNA"/>
</dbReference>
<dbReference type="Pfam" id="PF20112">
    <property type="entry name" value="DUF6502"/>
    <property type="match status" value="1"/>
</dbReference>